<dbReference type="Proteomes" id="UP001233999">
    <property type="component" value="Unassembled WGS sequence"/>
</dbReference>
<proteinExistence type="predicted"/>
<protein>
    <submittedName>
        <fullName evidence="1">Uncharacterized protein</fullName>
    </submittedName>
</protein>
<dbReference type="AlphaFoldDB" id="A0AAD7Z440"/>
<evidence type="ECO:0000313" key="1">
    <source>
        <dbReference type="EMBL" id="KAJ9573487.1"/>
    </source>
</evidence>
<reference evidence="1" key="2">
    <citation type="submission" date="2023-05" db="EMBL/GenBank/DDBJ databases">
        <authorList>
            <person name="Fouks B."/>
        </authorList>
    </citation>
    <scope>NUCLEOTIDE SEQUENCE</scope>
    <source>
        <strain evidence="1">Stay&amp;Tobe</strain>
        <tissue evidence="1">Testes</tissue>
    </source>
</reference>
<sequence>CLAPSPTQRPEIAPPIVNHVHMSNGGRQRSGWEDNICMDLKYSPVSRGAHRHG</sequence>
<feature type="non-terminal residue" evidence="1">
    <location>
        <position position="53"/>
    </location>
</feature>
<comment type="caution">
    <text evidence="1">The sequence shown here is derived from an EMBL/GenBank/DDBJ whole genome shotgun (WGS) entry which is preliminary data.</text>
</comment>
<organism evidence="1 2">
    <name type="scientific">Diploptera punctata</name>
    <name type="common">Pacific beetle cockroach</name>
    <dbReference type="NCBI Taxonomy" id="6984"/>
    <lineage>
        <taxon>Eukaryota</taxon>
        <taxon>Metazoa</taxon>
        <taxon>Ecdysozoa</taxon>
        <taxon>Arthropoda</taxon>
        <taxon>Hexapoda</taxon>
        <taxon>Insecta</taxon>
        <taxon>Pterygota</taxon>
        <taxon>Neoptera</taxon>
        <taxon>Polyneoptera</taxon>
        <taxon>Dictyoptera</taxon>
        <taxon>Blattodea</taxon>
        <taxon>Blaberoidea</taxon>
        <taxon>Blaberidae</taxon>
        <taxon>Diplopterinae</taxon>
        <taxon>Diploptera</taxon>
    </lineage>
</organism>
<reference evidence="1" key="1">
    <citation type="journal article" date="2023" name="IScience">
        <title>Live-bearing cockroach genome reveals convergent evolutionary mechanisms linked to viviparity in insects and beyond.</title>
        <authorList>
            <person name="Fouks B."/>
            <person name="Harrison M.C."/>
            <person name="Mikhailova A.A."/>
            <person name="Marchal E."/>
            <person name="English S."/>
            <person name="Carruthers M."/>
            <person name="Jennings E.C."/>
            <person name="Chiamaka E.L."/>
            <person name="Frigard R.A."/>
            <person name="Pippel M."/>
            <person name="Attardo G.M."/>
            <person name="Benoit J.B."/>
            <person name="Bornberg-Bauer E."/>
            <person name="Tobe S.S."/>
        </authorList>
    </citation>
    <scope>NUCLEOTIDE SEQUENCE</scope>
    <source>
        <strain evidence="1">Stay&amp;Tobe</strain>
    </source>
</reference>
<accession>A0AAD7Z440</accession>
<evidence type="ECO:0000313" key="2">
    <source>
        <dbReference type="Proteomes" id="UP001233999"/>
    </source>
</evidence>
<feature type="non-terminal residue" evidence="1">
    <location>
        <position position="1"/>
    </location>
</feature>
<name>A0AAD7Z440_DIPPU</name>
<dbReference type="EMBL" id="JASPKZ010010698">
    <property type="protein sequence ID" value="KAJ9573487.1"/>
    <property type="molecule type" value="Genomic_DNA"/>
</dbReference>
<keyword evidence="2" id="KW-1185">Reference proteome</keyword>
<gene>
    <name evidence="1" type="ORF">L9F63_009147</name>
</gene>